<keyword evidence="10" id="KW-1185">Reference proteome</keyword>
<feature type="domain" description="DNA2/NAM7 helicase helicase" evidence="6">
    <location>
        <begin position="258"/>
        <end position="638"/>
    </location>
</feature>
<dbReference type="PANTHER" id="PTHR10887:SF515">
    <property type="entry name" value="P-LOOP CONTAINING NUCLEOSIDE TRIPHOSPHATE HYDROLASES SUPERFAMILY PROTEIN"/>
    <property type="match status" value="1"/>
</dbReference>
<protein>
    <recommendedName>
        <fullName evidence="11">Helicase ATP-binding domain-containing protein</fullName>
    </recommendedName>
</protein>
<dbReference type="InterPro" id="IPR045055">
    <property type="entry name" value="DNA2/NAM7-like"/>
</dbReference>
<dbReference type="AlphaFoldDB" id="A0A4S8KGB3"/>
<evidence type="ECO:0000256" key="3">
    <source>
        <dbReference type="ARBA" id="ARBA00022806"/>
    </source>
</evidence>
<evidence type="ECO:0000313" key="10">
    <source>
        <dbReference type="Proteomes" id="UP000317650"/>
    </source>
</evidence>
<sequence>MDQLIFSWSIADVLNNDLFKNKVLCHAHYLQSAAAAAAGYDVEMIPKTFDTTESYFSSFACPLMEEVRAEVCSSLESISQAPFVKIEHLRCTKRKEHIYSIFIAPPFHTASAGGNAIYSPHKGDILVLSEFKPSDVSDLTKNGQSYRLVSVFKDEFDDLPPNTYVIRASEEIDEAKYNSSDKNKQRSNLFAFYLVNAITYNRIWRAIDVGLAAKGNLSLVLKVLQVDPKDAKDCIYSLSNVVRSIQGIDFGRCLSKLNLNESQTDAILSCISARQRRNKKSINLIWGPPGTGKTKTISGLVWLLDLLRCRTLICAPTNTAVKEVALRLLKLVKQFSGNSRCRLGDVVLFGNEERMRISDDLQDVFLDFRVKRIQESFALKTGWKHCLSSMLEFFEDGVSLYQKFLHDRKVSECNKDISKGKKDGYEDKMFSDDELGDDEEAFLSFARRNFRVLSKQICSCFEMLYLHIPREALSERNSKDILILFDLLKEFENLLCKVDAGSKLKEIFQSREEKVEVSSSEEMLNFGGATSIMIRRTRASCCKILRALEKSLKQLPPISSKGAIKNFCLQNANIILCTASTSARLNKLETKKPFEMVVIDEAAQLKECESLIPLQILWLDHAVLIGDECQLPAMVRSKASENALFGRSLFERLSSLGHKKHLLNMQYRMHPRISLFPNTNFYDKKIMDAPNVIKKNHERKYLPGPMYGPYSFINIDHGMESSDSLGRSRKNEVEIVVILQILRNLHKANSGTRKEFSVGIICPYSAQVLAIRGKLGKTYQSNSVMSVKVNSVDGFQGSEEDVIILCTVRSNAEGSVGFLSNLNRANVALTRARHCLWVVGNGPTLISSGSIWAKLVFDAKSRQCFFNAIEDEDIASAIFRSDSDPLSVDSLNMDGLYISRKSKKNDKVTGTSNSLPFPASSSKPQASKGKGLTTSHNLVKHNDDSVAYLRKQEPWRNNECSKVVYRPVSTSRNLPGENSLGSVNLGRNVNIAGLTTTKFEDSEIHKASEVDLLEKDTWGLKYISSESSDEELGQRQMFDTSVSEIGNLDTPTICKLFKIFAGLLGHKELGYANDL</sequence>
<dbReference type="InterPro" id="IPR047187">
    <property type="entry name" value="SF1_C_Upf1"/>
</dbReference>
<feature type="compositionally biased region" description="Polar residues" evidence="5">
    <location>
        <begin position="908"/>
        <end position="925"/>
    </location>
</feature>
<gene>
    <name evidence="9" type="ORF">C4D60_Mb04t32750</name>
</gene>
<evidence type="ECO:0000256" key="5">
    <source>
        <dbReference type="SAM" id="MobiDB-lite"/>
    </source>
</evidence>
<keyword evidence="3" id="KW-0347">Helicase</keyword>
<organism evidence="9 10">
    <name type="scientific">Musa balbisiana</name>
    <name type="common">Banana</name>
    <dbReference type="NCBI Taxonomy" id="52838"/>
    <lineage>
        <taxon>Eukaryota</taxon>
        <taxon>Viridiplantae</taxon>
        <taxon>Streptophyta</taxon>
        <taxon>Embryophyta</taxon>
        <taxon>Tracheophyta</taxon>
        <taxon>Spermatophyta</taxon>
        <taxon>Magnoliopsida</taxon>
        <taxon>Liliopsida</taxon>
        <taxon>Zingiberales</taxon>
        <taxon>Musaceae</taxon>
        <taxon>Musa</taxon>
    </lineage>
</organism>
<proteinExistence type="predicted"/>
<feature type="domain" description="DUF6469" evidence="8">
    <location>
        <begin position="99"/>
        <end position="208"/>
    </location>
</feature>
<feature type="region of interest" description="Disordered" evidence="5">
    <location>
        <begin position="903"/>
        <end position="937"/>
    </location>
</feature>
<evidence type="ECO:0000256" key="1">
    <source>
        <dbReference type="ARBA" id="ARBA00022741"/>
    </source>
</evidence>
<dbReference type="SUPFAM" id="SSF52540">
    <property type="entry name" value="P-loop containing nucleoside triphosphate hydrolases"/>
    <property type="match status" value="1"/>
</dbReference>
<reference evidence="9 10" key="1">
    <citation type="journal article" date="2019" name="Nat. Plants">
        <title>Genome sequencing of Musa balbisiana reveals subgenome evolution and function divergence in polyploid bananas.</title>
        <authorList>
            <person name="Yao X."/>
        </authorList>
    </citation>
    <scope>NUCLEOTIDE SEQUENCE [LARGE SCALE GENOMIC DNA]</scope>
    <source>
        <strain evidence="10">cv. DH-PKW</strain>
        <tissue evidence="9">Leaves</tissue>
    </source>
</reference>
<evidence type="ECO:0008006" key="11">
    <source>
        <dbReference type="Google" id="ProtNLM"/>
    </source>
</evidence>
<dbReference type="Gene3D" id="3.40.50.300">
    <property type="entry name" value="P-loop containing nucleotide triphosphate hydrolases"/>
    <property type="match status" value="2"/>
</dbReference>
<dbReference type="GO" id="GO:0005524">
    <property type="term" value="F:ATP binding"/>
    <property type="evidence" value="ECO:0007669"/>
    <property type="project" value="UniProtKB-KW"/>
</dbReference>
<dbReference type="GO" id="GO:0005694">
    <property type="term" value="C:chromosome"/>
    <property type="evidence" value="ECO:0007669"/>
    <property type="project" value="UniProtKB-ARBA"/>
</dbReference>
<dbReference type="Proteomes" id="UP000317650">
    <property type="component" value="Chromosome 4"/>
</dbReference>
<evidence type="ECO:0000259" key="7">
    <source>
        <dbReference type="Pfam" id="PF13087"/>
    </source>
</evidence>
<dbReference type="GO" id="GO:0004386">
    <property type="term" value="F:helicase activity"/>
    <property type="evidence" value="ECO:0007669"/>
    <property type="project" value="UniProtKB-KW"/>
</dbReference>
<evidence type="ECO:0000313" key="9">
    <source>
        <dbReference type="EMBL" id="THU74382.1"/>
    </source>
</evidence>
<evidence type="ECO:0000259" key="8">
    <source>
        <dbReference type="Pfam" id="PF20073"/>
    </source>
</evidence>
<accession>A0A4S8KGB3</accession>
<dbReference type="CDD" id="cd18808">
    <property type="entry name" value="SF1_C_Upf1"/>
    <property type="match status" value="1"/>
</dbReference>
<dbReference type="EMBL" id="PYDT01000001">
    <property type="protein sequence ID" value="THU74382.1"/>
    <property type="molecule type" value="Genomic_DNA"/>
</dbReference>
<dbReference type="InterPro" id="IPR041677">
    <property type="entry name" value="DNA2/NAM7_AAA_11"/>
</dbReference>
<comment type="caution">
    <text evidence="9">The sequence shown here is derived from an EMBL/GenBank/DDBJ whole genome shotgun (WGS) entry which is preliminary data.</text>
</comment>
<dbReference type="Pfam" id="PF20073">
    <property type="entry name" value="DUF6469"/>
    <property type="match status" value="1"/>
</dbReference>
<dbReference type="Pfam" id="PF13086">
    <property type="entry name" value="AAA_11"/>
    <property type="match status" value="1"/>
</dbReference>
<dbReference type="PANTHER" id="PTHR10887">
    <property type="entry name" value="DNA2/NAM7 HELICASE FAMILY"/>
    <property type="match status" value="1"/>
</dbReference>
<dbReference type="InterPro" id="IPR045529">
    <property type="entry name" value="DUF6469"/>
</dbReference>
<feature type="domain" description="DNA2/NAM7 helicase-like C-terminal" evidence="7">
    <location>
        <begin position="646"/>
        <end position="841"/>
    </location>
</feature>
<evidence type="ECO:0000256" key="2">
    <source>
        <dbReference type="ARBA" id="ARBA00022801"/>
    </source>
</evidence>
<keyword evidence="4" id="KW-0067">ATP-binding</keyword>
<dbReference type="GO" id="GO:0016787">
    <property type="term" value="F:hydrolase activity"/>
    <property type="evidence" value="ECO:0007669"/>
    <property type="project" value="UniProtKB-KW"/>
</dbReference>
<dbReference type="InterPro" id="IPR041679">
    <property type="entry name" value="DNA2/NAM7-like_C"/>
</dbReference>
<name>A0A4S8KGB3_MUSBA</name>
<keyword evidence="2" id="KW-0378">Hydrolase</keyword>
<evidence type="ECO:0000259" key="6">
    <source>
        <dbReference type="Pfam" id="PF13086"/>
    </source>
</evidence>
<dbReference type="FunFam" id="3.40.50.300:FF:000326">
    <property type="entry name" value="P-loop containing nucleoside triphosphate hydrolase"/>
    <property type="match status" value="1"/>
</dbReference>
<dbReference type="STRING" id="52838.A0A4S8KGB3"/>
<evidence type="ECO:0000256" key="4">
    <source>
        <dbReference type="ARBA" id="ARBA00022840"/>
    </source>
</evidence>
<dbReference type="InterPro" id="IPR027417">
    <property type="entry name" value="P-loop_NTPase"/>
</dbReference>
<keyword evidence="1" id="KW-0547">Nucleotide-binding</keyword>
<dbReference type="Pfam" id="PF13087">
    <property type="entry name" value="AAA_12"/>
    <property type="match status" value="1"/>
</dbReference>